<protein>
    <submittedName>
        <fullName evidence="1">Uncharacterized protein</fullName>
    </submittedName>
</protein>
<comment type="caution">
    <text evidence="1">The sequence shown here is derived from an EMBL/GenBank/DDBJ whole genome shotgun (WGS) entry which is preliminary data.</text>
</comment>
<sequence>MMQRIVDAIKSRFSGNDESKKMQKYILKQQFEGLSVSNIEGLHKGYDRFQSLLSQLEIMARCILLSLPQLDHEGLGTDWLENDLEEMELEVESGMISIEN</sequence>
<keyword evidence="2" id="KW-1185">Reference proteome</keyword>
<accession>A0ABQ5IF27</accession>
<evidence type="ECO:0000313" key="1">
    <source>
        <dbReference type="EMBL" id="GJT98575.1"/>
    </source>
</evidence>
<reference evidence="1" key="1">
    <citation type="journal article" date="2022" name="Int. J. Mol. Sci.">
        <title>Draft Genome of Tanacetum Coccineum: Genomic Comparison of Closely Related Tanacetum-Family Plants.</title>
        <authorList>
            <person name="Yamashiro T."/>
            <person name="Shiraishi A."/>
            <person name="Nakayama K."/>
            <person name="Satake H."/>
        </authorList>
    </citation>
    <scope>NUCLEOTIDE SEQUENCE</scope>
</reference>
<organism evidence="1 2">
    <name type="scientific">Tanacetum coccineum</name>
    <dbReference type="NCBI Taxonomy" id="301880"/>
    <lineage>
        <taxon>Eukaryota</taxon>
        <taxon>Viridiplantae</taxon>
        <taxon>Streptophyta</taxon>
        <taxon>Embryophyta</taxon>
        <taxon>Tracheophyta</taxon>
        <taxon>Spermatophyta</taxon>
        <taxon>Magnoliopsida</taxon>
        <taxon>eudicotyledons</taxon>
        <taxon>Gunneridae</taxon>
        <taxon>Pentapetalae</taxon>
        <taxon>asterids</taxon>
        <taxon>campanulids</taxon>
        <taxon>Asterales</taxon>
        <taxon>Asteraceae</taxon>
        <taxon>Asteroideae</taxon>
        <taxon>Anthemideae</taxon>
        <taxon>Anthemidinae</taxon>
        <taxon>Tanacetum</taxon>
    </lineage>
</organism>
<reference evidence="1" key="2">
    <citation type="submission" date="2022-01" db="EMBL/GenBank/DDBJ databases">
        <authorList>
            <person name="Yamashiro T."/>
            <person name="Shiraishi A."/>
            <person name="Satake H."/>
            <person name="Nakayama K."/>
        </authorList>
    </citation>
    <scope>NUCLEOTIDE SEQUENCE</scope>
</reference>
<proteinExistence type="predicted"/>
<name>A0ABQ5IF27_9ASTR</name>
<evidence type="ECO:0000313" key="2">
    <source>
        <dbReference type="Proteomes" id="UP001151760"/>
    </source>
</evidence>
<gene>
    <name evidence="1" type="ORF">Tco_1094093</name>
</gene>
<dbReference type="Proteomes" id="UP001151760">
    <property type="component" value="Unassembled WGS sequence"/>
</dbReference>
<dbReference type="EMBL" id="BQNB010020689">
    <property type="protein sequence ID" value="GJT98575.1"/>
    <property type="molecule type" value="Genomic_DNA"/>
</dbReference>